<reference evidence="2" key="1">
    <citation type="submission" date="2024-06" db="EMBL/GenBank/DDBJ databases">
        <title>Brevibacterium koreense sp. nov., isolated from jogae-jeotgal, a Korean fermented seafood.</title>
        <authorList>
            <person name="Whon T.W."/>
            <person name="Nam S."/>
            <person name="Kim Y."/>
        </authorList>
    </citation>
    <scope>NUCLEOTIDE SEQUENCE</scope>
    <source>
        <strain evidence="2">CBA3109</strain>
    </source>
</reference>
<accession>A0AAU7UMW2</accession>
<feature type="region of interest" description="Disordered" evidence="1">
    <location>
        <begin position="1"/>
        <end position="49"/>
    </location>
</feature>
<sequence>MTTTPESDETEMPGQLDLLEEIPGETRGTKKCRTGGKDKDNEYADNARR</sequence>
<evidence type="ECO:0000313" key="2">
    <source>
        <dbReference type="EMBL" id="XBV90000.1"/>
    </source>
</evidence>
<dbReference type="RefSeq" id="WP_350270824.1">
    <property type="nucleotide sequence ID" value="NZ_CP158281.1"/>
</dbReference>
<dbReference type="KEGG" id="bkr:AAFP32_04535"/>
<gene>
    <name evidence="2" type="ORF">AAFP32_04535</name>
</gene>
<proteinExistence type="predicted"/>
<organism evidence="2">
    <name type="scientific">Brevibacterium koreense</name>
    <dbReference type="NCBI Taxonomy" id="3140787"/>
    <lineage>
        <taxon>Bacteria</taxon>
        <taxon>Bacillati</taxon>
        <taxon>Actinomycetota</taxon>
        <taxon>Actinomycetes</taxon>
        <taxon>Micrococcales</taxon>
        <taxon>Brevibacteriaceae</taxon>
        <taxon>Brevibacterium</taxon>
    </lineage>
</organism>
<evidence type="ECO:0000256" key="1">
    <source>
        <dbReference type="SAM" id="MobiDB-lite"/>
    </source>
</evidence>
<protein>
    <submittedName>
        <fullName evidence="2">Uncharacterized protein</fullName>
    </submittedName>
</protein>
<dbReference type="EMBL" id="CP158281">
    <property type="protein sequence ID" value="XBV90000.1"/>
    <property type="molecule type" value="Genomic_DNA"/>
</dbReference>
<feature type="compositionally biased region" description="Basic and acidic residues" evidence="1">
    <location>
        <begin position="35"/>
        <end position="49"/>
    </location>
</feature>
<name>A0AAU7UMW2_9MICO</name>
<feature type="compositionally biased region" description="Acidic residues" evidence="1">
    <location>
        <begin position="1"/>
        <end position="11"/>
    </location>
</feature>
<dbReference type="AlphaFoldDB" id="A0AAU7UMW2"/>